<dbReference type="InterPro" id="IPR040441">
    <property type="entry name" value="CFA20/CFAP20DC"/>
</dbReference>
<dbReference type="HOGENOM" id="CLU_060610_1_1_1"/>
<evidence type="ECO:0000313" key="2">
    <source>
        <dbReference type="EMBL" id="EFJ08046.1"/>
    </source>
</evidence>
<gene>
    <name evidence="3" type="ORF">SELMODRAFT_117290</name>
    <name evidence="2" type="ORF">SELMODRAFT_132706</name>
</gene>
<organism evidence="4">
    <name type="scientific">Selaginella moellendorffii</name>
    <name type="common">Spikemoss</name>
    <dbReference type="NCBI Taxonomy" id="88036"/>
    <lineage>
        <taxon>Eukaryota</taxon>
        <taxon>Viridiplantae</taxon>
        <taxon>Streptophyta</taxon>
        <taxon>Embryophyta</taxon>
        <taxon>Tracheophyta</taxon>
        <taxon>Lycopodiopsida</taxon>
        <taxon>Selaginellales</taxon>
        <taxon>Selaginellaceae</taxon>
        <taxon>Selaginella</taxon>
    </lineage>
</organism>
<evidence type="ECO:0000313" key="3">
    <source>
        <dbReference type="EMBL" id="EFJ16139.1"/>
    </source>
</evidence>
<dbReference type="Pfam" id="PF05018">
    <property type="entry name" value="CFA20_dom"/>
    <property type="match status" value="1"/>
</dbReference>
<evidence type="ECO:0000259" key="1">
    <source>
        <dbReference type="Pfam" id="PF05018"/>
    </source>
</evidence>
<dbReference type="InterPro" id="IPR007714">
    <property type="entry name" value="CFA20_dom"/>
</dbReference>
<feature type="domain" description="CFA20" evidence="1">
    <location>
        <begin position="1"/>
        <end position="184"/>
    </location>
</feature>
<dbReference type="AlphaFoldDB" id="D8SHM6"/>
<keyword evidence="4" id="KW-1185">Reference proteome</keyword>
<proteinExistence type="predicted"/>
<dbReference type="OMA" id="FYSCGSK"/>
<reference evidence="3 4" key="1">
    <citation type="journal article" date="2011" name="Science">
        <title>The Selaginella genome identifies genetic changes associated with the evolution of vascular plants.</title>
        <authorList>
            <person name="Banks J.A."/>
            <person name="Nishiyama T."/>
            <person name="Hasebe M."/>
            <person name="Bowman J.L."/>
            <person name="Gribskov M."/>
            <person name="dePamphilis C."/>
            <person name="Albert V.A."/>
            <person name="Aono N."/>
            <person name="Aoyama T."/>
            <person name="Ambrose B.A."/>
            <person name="Ashton N.W."/>
            <person name="Axtell M.J."/>
            <person name="Barker E."/>
            <person name="Barker M.S."/>
            <person name="Bennetzen J.L."/>
            <person name="Bonawitz N.D."/>
            <person name="Chapple C."/>
            <person name="Cheng C."/>
            <person name="Correa L.G."/>
            <person name="Dacre M."/>
            <person name="DeBarry J."/>
            <person name="Dreyer I."/>
            <person name="Elias M."/>
            <person name="Engstrom E.M."/>
            <person name="Estelle M."/>
            <person name="Feng L."/>
            <person name="Finet C."/>
            <person name="Floyd S.K."/>
            <person name="Frommer W.B."/>
            <person name="Fujita T."/>
            <person name="Gramzow L."/>
            <person name="Gutensohn M."/>
            <person name="Harholt J."/>
            <person name="Hattori M."/>
            <person name="Heyl A."/>
            <person name="Hirai T."/>
            <person name="Hiwatashi Y."/>
            <person name="Ishikawa M."/>
            <person name="Iwata M."/>
            <person name="Karol K.G."/>
            <person name="Koehler B."/>
            <person name="Kolukisaoglu U."/>
            <person name="Kubo M."/>
            <person name="Kurata T."/>
            <person name="Lalonde S."/>
            <person name="Li K."/>
            <person name="Li Y."/>
            <person name="Litt A."/>
            <person name="Lyons E."/>
            <person name="Manning G."/>
            <person name="Maruyama T."/>
            <person name="Michael T.P."/>
            <person name="Mikami K."/>
            <person name="Miyazaki S."/>
            <person name="Morinaga S."/>
            <person name="Murata T."/>
            <person name="Mueller-Roeber B."/>
            <person name="Nelson D.R."/>
            <person name="Obara M."/>
            <person name="Oguri Y."/>
            <person name="Olmstead R.G."/>
            <person name="Onodera N."/>
            <person name="Petersen B.L."/>
            <person name="Pils B."/>
            <person name="Prigge M."/>
            <person name="Rensing S.A."/>
            <person name="Riano-Pachon D.M."/>
            <person name="Roberts A.W."/>
            <person name="Sato Y."/>
            <person name="Scheller H.V."/>
            <person name="Schulz B."/>
            <person name="Schulz C."/>
            <person name="Shakirov E.V."/>
            <person name="Shibagaki N."/>
            <person name="Shinohara N."/>
            <person name="Shippen D.E."/>
            <person name="Soerensen I."/>
            <person name="Sotooka R."/>
            <person name="Sugimoto N."/>
            <person name="Sugita M."/>
            <person name="Sumikawa N."/>
            <person name="Tanurdzic M."/>
            <person name="Theissen G."/>
            <person name="Ulvskov P."/>
            <person name="Wakazuki S."/>
            <person name="Weng J.K."/>
            <person name="Willats W.W."/>
            <person name="Wipf D."/>
            <person name="Wolf P.G."/>
            <person name="Yang L."/>
            <person name="Zimmer A.D."/>
            <person name="Zhu Q."/>
            <person name="Mitros T."/>
            <person name="Hellsten U."/>
            <person name="Loque D."/>
            <person name="Otillar R."/>
            <person name="Salamov A."/>
            <person name="Schmutz J."/>
            <person name="Shapiro H."/>
            <person name="Lindquist E."/>
            <person name="Lucas S."/>
            <person name="Rokhsar D."/>
            <person name="Grigoriev I.V."/>
        </authorList>
    </citation>
    <scope>NUCLEOTIDE SEQUENCE [LARGE SCALE GENOMIC DNA]</scope>
</reference>
<accession>D8SHM6</accession>
<name>D8SHM6_SELML</name>
<dbReference type="EMBL" id="GL377678">
    <property type="protein sequence ID" value="EFJ08046.1"/>
    <property type="molecule type" value="Genomic_DNA"/>
</dbReference>
<dbReference type="KEGG" id="smo:SELMODRAFT_132706"/>
<dbReference type="EMBL" id="GL377620">
    <property type="protein sequence ID" value="EFJ16139.1"/>
    <property type="molecule type" value="Genomic_DNA"/>
</dbReference>
<dbReference type="Gramene" id="EFJ08046">
    <property type="protein sequence ID" value="EFJ08046"/>
    <property type="gene ID" value="SELMODRAFT_132706"/>
</dbReference>
<dbReference type="InParanoid" id="D8SHM6"/>
<protein>
    <recommendedName>
        <fullName evidence="1">CFA20 domain-containing protein</fullName>
    </recommendedName>
</protein>
<dbReference type="Gramene" id="EFJ16139">
    <property type="protein sequence ID" value="EFJ16139"/>
    <property type="gene ID" value="SELMODRAFT_117290"/>
</dbReference>
<dbReference type="Proteomes" id="UP000001514">
    <property type="component" value="Unassembled WGS sequence"/>
</dbReference>
<evidence type="ECO:0000313" key="4">
    <source>
        <dbReference type="Proteomes" id="UP000001514"/>
    </source>
</evidence>
<dbReference type="PANTHER" id="PTHR12458">
    <property type="entry name" value="ORF PROTEIN"/>
    <property type="match status" value="1"/>
</dbReference>
<dbReference type="eggNOG" id="KOG3213">
    <property type="taxonomic scope" value="Eukaryota"/>
</dbReference>
<dbReference type="STRING" id="88036.D8SHM6"/>
<dbReference type="KEGG" id="smo:SELMODRAFT_117290"/>
<sequence length="194" mass="22691">MFKNTPQYAFLTLLYSDWLKPLYIWRHEGINGHIKRVVDEDCELNTIEIIGQNVKKNSITCPSDPKLSLGIKHHHLVMIVKNLGTYFGFEVLILDSVNEMRYLRVSNFESNSRVRPLICSTPVRLQPGWNQIEFNLADYTRRAYGTKYVEALRVQVHANCRIRRIYFSSQLYPNEELPAEFKLVKQKVSSRIVS</sequence>